<evidence type="ECO:0000256" key="11">
    <source>
        <dbReference type="RuleBase" id="RU369061"/>
    </source>
</evidence>
<dbReference type="Gene3D" id="3.40.1190.20">
    <property type="match status" value="1"/>
</dbReference>
<dbReference type="GO" id="GO:0008662">
    <property type="term" value="F:1-phosphofructokinase activity"/>
    <property type="evidence" value="ECO:0007669"/>
    <property type="project" value="UniProtKB-UniRule"/>
</dbReference>
<dbReference type="PIRSF" id="PIRSF000535">
    <property type="entry name" value="1PFK/6PFK/LacC"/>
    <property type="match status" value="1"/>
</dbReference>
<dbReference type="Pfam" id="PF00294">
    <property type="entry name" value="PfkB"/>
    <property type="match status" value="1"/>
</dbReference>
<dbReference type="RefSeq" id="WP_146308867.1">
    <property type="nucleotide sequence ID" value="NZ_CP041663.1"/>
</dbReference>
<evidence type="ECO:0000259" key="12">
    <source>
        <dbReference type="Pfam" id="PF00294"/>
    </source>
</evidence>
<dbReference type="FunFam" id="3.40.1190.20:FF:000001">
    <property type="entry name" value="Phosphofructokinase"/>
    <property type="match status" value="1"/>
</dbReference>
<proteinExistence type="inferred from homology"/>
<dbReference type="AlphaFoldDB" id="A0A5B8JBC2"/>
<dbReference type="SUPFAM" id="SSF53613">
    <property type="entry name" value="Ribokinase-like"/>
    <property type="match status" value="1"/>
</dbReference>
<dbReference type="NCBIfam" id="TIGR03168">
    <property type="entry name" value="1-PFK"/>
    <property type="match status" value="1"/>
</dbReference>
<protein>
    <recommendedName>
        <fullName evidence="3 11">1-phosphofructokinase</fullName>
        <shortName evidence="11">Fru1PK</shortName>
        <ecNumber evidence="2 11">2.7.1.56</ecNumber>
    </recommendedName>
    <alternativeName>
        <fullName evidence="8 11">Fructose 1-phosphate kinase</fullName>
    </alternativeName>
</protein>
<comment type="catalytic activity">
    <reaction evidence="9 11">
        <text>beta-D-fructose 1-phosphate + ATP = beta-D-fructose 1,6-bisphosphate + ADP + H(+)</text>
        <dbReference type="Rhea" id="RHEA:14213"/>
        <dbReference type="ChEBI" id="CHEBI:15378"/>
        <dbReference type="ChEBI" id="CHEBI:30616"/>
        <dbReference type="ChEBI" id="CHEBI:32966"/>
        <dbReference type="ChEBI" id="CHEBI:138881"/>
        <dbReference type="ChEBI" id="CHEBI:456216"/>
        <dbReference type="EC" id="2.7.1.56"/>
    </reaction>
</comment>
<comment type="similarity">
    <text evidence="1 11">Belongs to the carbohydrate kinase PfkB family.</text>
</comment>
<dbReference type="InterPro" id="IPR002173">
    <property type="entry name" value="Carboh/pur_kinase_PfkB_CS"/>
</dbReference>
<dbReference type="PROSITE" id="PS00584">
    <property type="entry name" value="PFKB_KINASES_2"/>
    <property type="match status" value="1"/>
</dbReference>
<dbReference type="InterPro" id="IPR029056">
    <property type="entry name" value="Ribokinase-like"/>
</dbReference>
<name>A0A5B8JBC2_9MOLU</name>
<evidence type="ECO:0000256" key="3">
    <source>
        <dbReference type="ARBA" id="ARBA00013596"/>
    </source>
</evidence>
<keyword evidence="4 10" id="KW-0808">Transferase</keyword>
<dbReference type="InterPro" id="IPR011611">
    <property type="entry name" value="PfkB_dom"/>
</dbReference>
<dbReference type="PANTHER" id="PTHR46566">
    <property type="entry name" value="1-PHOSPHOFRUCTOKINASE-RELATED"/>
    <property type="match status" value="1"/>
</dbReference>
<dbReference type="CDD" id="cd01164">
    <property type="entry name" value="FruK_PfkB_like"/>
    <property type="match status" value="1"/>
</dbReference>
<dbReference type="NCBIfam" id="TIGR03828">
    <property type="entry name" value="pfkB"/>
    <property type="match status" value="1"/>
</dbReference>
<evidence type="ECO:0000256" key="9">
    <source>
        <dbReference type="ARBA" id="ARBA00047745"/>
    </source>
</evidence>
<dbReference type="GO" id="GO:0044281">
    <property type="term" value="P:small molecule metabolic process"/>
    <property type="evidence" value="ECO:0007669"/>
    <property type="project" value="UniProtKB-ARBA"/>
</dbReference>
<evidence type="ECO:0000256" key="4">
    <source>
        <dbReference type="ARBA" id="ARBA00022679"/>
    </source>
</evidence>
<keyword evidence="7 11" id="KW-0067">ATP-binding</keyword>
<evidence type="ECO:0000313" key="13">
    <source>
        <dbReference type="EMBL" id="QDY88402.1"/>
    </source>
</evidence>
<dbReference type="EMBL" id="CP041663">
    <property type="protein sequence ID" value="QDY88402.1"/>
    <property type="molecule type" value="Genomic_DNA"/>
</dbReference>
<organism evidence="13 14">
    <name type="scientific">Mycoplasma anserisalpingitidis</name>
    <dbReference type="NCBI Taxonomy" id="519450"/>
    <lineage>
        <taxon>Bacteria</taxon>
        <taxon>Bacillati</taxon>
        <taxon>Mycoplasmatota</taxon>
        <taxon>Mollicutes</taxon>
        <taxon>Mycoplasmataceae</taxon>
        <taxon>Mycoplasma</taxon>
    </lineage>
</organism>
<comment type="function">
    <text evidence="11">Catalyzes the ATP-dependent phosphorylation of fructose-l-phosphate to fructose-l,6-bisphosphate.</text>
</comment>
<evidence type="ECO:0000256" key="8">
    <source>
        <dbReference type="ARBA" id="ARBA00032802"/>
    </source>
</evidence>
<keyword evidence="6 11" id="KW-0418">Kinase</keyword>
<dbReference type="GO" id="GO:0005829">
    <property type="term" value="C:cytosol"/>
    <property type="evidence" value="ECO:0007669"/>
    <property type="project" value="TreeGrafter"/>
</dbReference>
<evidence type="ECO:0000256" key="5">
    <source>
        <dbReference type="ARBA" id="ARBA00022741"/>
    </source>
</evidence>
<reference evidence="14" key="1">
    <citation type="submission" date="2019-07" db="EMBL/GenBank/DDBJ databases">
        <title>Complete genome sequences of three Mycoplasma sp. 1220 strains.</title>
        <authorList>
            <person name="Grozner D."/>
            <person name="Forro B."/>
            <person name="Kovacs A.B."/>
            <person name="Marton S."/>
            <person name="Banyai K."/>
            <person name="Kreizinger Z."/>
            <person name="Sulyok K.M."/>
            <person name="Gyuranecz M."/>
        </authorList>
    </citation>
    <scope>NUCLEOTIDE SEQUENCE [LARGE SCALE GENOMIC DNA]</scope>
    <source>
        <strain evidence="14">MYCAV93</strain>
    </source>
</reference>
<accession>A0A5B8JBC2</accession>
<dbReference type="OrthoDB" id="9801219at2"/>
<feature type="domain" description="Carbohydrate kinase PfkB" evidence="12">
    <location>
        <begin position="13"/>
        <end position="292"/>
    </location>
</feature>
<evidence type="ECO:0000256" key="10">
    <source>
        <dbReference type="PIRNR" id="PIRNR000535"/>
    </source>
</evidence>
<dbReference type="GO" id="GO:0005524">
    <property type="term" value="F:ATP binding"/>
    <property type="evidence" value="ECO:0007669"/>
    <property type="project" value="UniProtKB-UniRule"/>
</dbReference>
<dbReference type="GO" id="GO:0016052">
    <property type="term" value="P:carbohydrate catabolic process"/>
    <property type="evidence" value="ECO:0007669"/>
    <property type="project" value="UniProtKB-ARBA"/>
</dbReference>
<evidence type="ECO:0000256" key="1">
    <source>
        <dbReference type="ARBA" id="ARBA00010688"/>
    </source>
</evidence>
<keyword evidence="5 11" id="KW-0547">Nucleotide-binding</keyword>
<evidence type="ECO:0000256" key="6">
    <source>
        <dbReference type="ARBA" id="ARBA00022777"/>
    </source>
</evidence>
<gene>
    <name evidence="13" type="primary">pfkB</name>
    <name evidence="13" type="ORF">FOY43_01840</name>
</gene>
<dbReference type="PANTHER" id="PTHR46566:SF1">
    <property type="entry name" value="1-PHOSPHOFRUCTOKINASE"/>
    <property type="match status" value="1"/>
</dbReference>
<evidence type="ECO:0000256" key="7">
    <source>
        <dbReference type="ARBA" id="ARBA00022840"/>
    </source>
</evidence>
<sequence>MIYTVTLSPALDYQVRLSDNFKENEINRSVQENYQVGGKGINVSILLNNLNTKSIALGFVGGFVGEFVKSSLNELNIEHKFVEVDGITRINVKINDKDSESAINANGPVISEDNLRSLYDMLSNLKDDDILVLSGNIPSSISNTIYENIFKLVSNKKIKVFLDTTKNYLLSCLKYNPFLIKPNLDELEEIFGTKLKSNEEIVEKASQLINLGARNVLVSLGVKGAILVTNDKKVYHEHTYKGNVENTVGAGDSMLAGFIYEYDKSRDFQSALSFSIACGAATAFNKGIATKNEIEELIKGGKKWE</sequence>
<evidence type="ECO:0000256" key="2">
    <source>
        <dbReference type="ARBA" id="ARBA00012131"/>
    </source>
</evidence>
<dbReference type="Proteomes" id="UP000317512">
    <property type="component" value="Chromosome"/>
</dbReference>
<dbReference type="InterPro" id="IPR022463">
    <property type="entry name" value="1-PFruKinase"/>
</dbReference>
<evidence type="ECO:0000313" key="14">
    <source>
        <dbReference type="Proteomes" id="UP000317512"/>
    </source>
</evidence>
<dbReference type="InterPro" id="IPR017583">
    <property type="entry name" value="Tagatose/fructose_Pkinase"/>
</dbReference>
<dbReference type="EC" id="2.7.1.56" evidence="2 11"/>